<feature type="region of interest" description="Disordered" evidence="1">
    <location>
        <begin position="1"/>
        <end position="24"/>
    </location>
</feature>
<proteinExistence type="predicted"/>
<organism evidence="2 3">
    <name type="scientific">Fusarium oxysporum f. sp. raphani</name>
    <dbReference type="NCBI Taxonomy" id="96318"/>
    <lineage>
        <taxon>Eukaryota</taxon>
        <taxon>Fungi</taxon>
        <taxon>Dikarya</taxon>
        <taxon>Ascomycota</taxon>
        <taxon>Pezizomycotina</taxon>
        <taxon>Sordariomycetes</taxon>
        <taxon>Hypocreomycetidae</taxon>
        <taxon>Hypocreales</taxon>
        <taxon>Nectriaceae</taxon>
        <taxon>Fusarium</taxon>
        <taxon>Fusarium oxysporum species complex</taxon>
    </lineage>
</organism>
<gene>
    <name evidence="2" type="ORF">Forpi1262_v008847</name>
</gene>
<protein>
    <submittedName>
        <fullName evidence="2">Uncharacterized protein</fullName>
    </submittedName>
</protein>
<reference evidence="2" key="1">
    <citation type="submission" date="2021-04" db="EMBL/GenBank/DDBJ databases">
        <title>First draft genome resource for Brassicaceae pathogens Fusarium oxysporum f. sp. raphani and Fusarium oxysporum f. sp. rapae.</title>
        <authorList>
            <person name="Asai S."/>
        </authorList>
    </citation>
    <scope>NUCLEOTIDE SEQUENCE</scope>
    <source>
        <strain evidence="2">Tf1262</strain>
    </source>
</reference>
<evidence type="ECO:0000256" key="1">
    <source>
        <dbReference type="SAM" id="MobiDB-lite"/>
    </source>
</evidence>
<feature type="compositionally biased region" description="Pro residues" evidence="1">
    <location>
        <begin position="1"/>
        <end position="11"/>
    </location>
</feature>
<dbReference type="AlphaFoldDB" id="A0A8J5Q0E1"/>
<dbReference type="EMBL" id="JAELUR010000006">
    <property type="protein sequence ID" value="KAG7429624.1"/>
    <property type="molecule type" value="Genomic_DNA"/>
</dbReference>
<dbReference type="Proteomes" id="UP000693942">
    <property type="component" value="Unassembled WGS sequence"/>
</dbReference>
<sequence length="101" mass="11725">MQRLIQPPPELSPEGTDTKWKTRKPSQAQHITSELFFFSLARLEQHQNQNKRHQSDGPFTVENLLLTTYYLASFQVPCCIMVSEETLYFLTPWQSSSVAHL</sequence>
<evidence type="ECO:0000313" key="2">
    <source>
        <dbReference type="EMBL" id="KAG7429624.1"/>
    </source>
</evidence>
<comment type="caution">
    <text evidence="2">The sequence shown here is derived from an EMBL/GenBank/DDBJ whole genome shotgun (WGS) entry which is preliminary data.</text>
</comment>
<evidence type="ECO:0000313" key="3">
    <source>
        <dbReference type="Proteomes" id="UP000693942"/>
    </source>
</evidence>
<accession>A0A8J5Q0E1</accession>
<name>A0A8J5Q0E1_FUSOX</name>